<accession>A0AAV7IHZ7</accession>
<keyword evidence="2" id="KW-1185">Reference proteome</keyword>
<comment type="caution">
    <text evidence="1">The sequence shown here is derived from an EMBL/GenBank/DDBJ whole genome shotgun (WGS) entry which is preliminary data.</text>
</comment>
<dbReference type="Proteomes" id="UP000826195">
    <property type="component" value="Unassembled WGS sequence"/>
</dbReference>
<dbReference type="EMBL" id="JAHXZJ010001864">
    <property type="protein sequence ID" value="KAH0550763.1"/>
    <property type="molecule type" value="Genomic_DNA"/>
</dbReference>
<evidence type="ECO:0000313" key="1">
    <source>
        <dbReference type="EMBL" id="KAH0550763.1"/>
    </source>
</evidence>
<reference evidence="1 2" key="1">
    <citation type="journal article" date="2021" name="J. Hered.">
        <title>A chromosome-level genome assembly of the parasitoid wasp, Cotesia glomerata (Hymenoptera: Braconidae).</title>
        <authorList>
            <person name="Pinto B.J."/>
            <person name="Weis J.J."/>
            <person name="Gamble T."/>
            <person name="Ode P.J."/>
            <person name="Paul R."/>
            <person name="Zaspel J.M."/>
        </authorList>
    </citation>
    <scope>NUCLEOTIDE SEQUENCE [LARGE SCALE GENOMIC DNA]</scope>
    <source>
        <strain evidence="1">CgM1</strain>
    </source>
</reference>
<proteinExistence type="predicted"/>
<name>A0AAV7IHZ7_COTGL</name>
<dbReference type="AlphaFoldDB" id="A0AAV7IHZ7"/>
<gene>
    <name evidence="1" type="ORF">KQX54_020738</name>
</gene>
<protein>
    <submittedName>
        <fullName evidence="1">Uncharacterized protein</fullName>
    </submittedName>
</protein>
<evidence type="ECO:0000313" key="2">
    <source>
        <dbReference type="Proteomes" id="UP000826195"/>
    </source>
</evidence>
<sequence>MQFNVLRRKARSASPFPYGITIAITAGNIYKSSGKKRKGTYKELVEQNVEQGWEEVQERRPNYGTSEFHSAESHPFCFPGPEFDRKIIRGWWRGESRIGSGARHLAKRK</sequence>
<organism evidence="1 2">
    <name type="scientific">Cotesia glomerata</name>
    <name type="common">Lepidopteran parasitic wasp</name>
    <name type="synonym">Apanteles glomeratus</name>
    <dbReference type="NCBI Taxonomy" id="32391"/>
    <lineage>
        <taxon>Eukaryota</taxon>
        <taxon>Metazoa</taxon>
        <taxon>Ecdysozoa</taxon>
        <taxon>Arthropoda</taxon>
        <taxon>Hexapoda</taxon>
        <taxon>Insecta</taxon>
        <taxon>Pterygota</taxon>
        <taxon>Neoptera</taxon>
        <taxon>Endopterygota</taxon>
        <taxon>Hymenoptera</taxon>
        <taxon>Apocrita</taxon>
        <taxon>Ichneumonoidea</taxon>
        <taxon>Braconidae</taxon>
        <taxon>Microgastrinae</taxon>
        <taxon>Cotesia</taxon>
    </lineage>
</organism>